<dbReference type="Pfam" id="PF04616">
    <property type="entry name" value="Glyco_hydro_43"/>
    <property type="match status" value="1"/>
</dbReference>
<comment type="similarity">
    <text evidence="1 7">Belongs to the glycosyl hydrolase 43 family.</text>
</comment>
<proteinExistence type="inferred from homology"/>
<evidence type="ECO:0000313" key="9">
    <source>
        <dbReference type="Proteomes" id="UP001209317"/>
    </source>
</evidence>
<dbReference type="InterPro" id="IPR023296">
    <property type="entry name" value="Glyco_hydro_beta-prop_sf"/>
</dbReference>
<evidence type="ECO:0000256" key="7">
    <source>
        <dbReference type="RuleBase" id="RU361187"/>
    </source>
</evidence>
<dbReference type="RefSeq" id="WP_263037150.1">
    <property type="nucleotide sequence ID" value="NZ_JAOTPL010000004.1"/>
</dbReference>
<keyword evidence="4 7" id="KW-0326">Glycosidase</keyword>
<dbReference type="CDD" id="cd18820">
    <property type="entry name" value="GH43_LbAraf43-like"/>
    <property type="match status" value="1"/>
</dbReference>
<evidence type="ECO:0000256" key="6">
    <source>
        <dbReference type="PIRSR" id="PIRSR606710-2"/>
    </source>
</evidence>
<feature type="active site" description="Proton acceptor" evidence="5">
    <location>
        <position position="241"/>
    </location>
</feature>
<dbReference type="GO" id="GO:0004553">
    <property type="term" value="F:hydrolase activity, hydrolyzing O-glycosyl compounds"/>
    <property type="evidence" value="ECO:0007669"/>
    <property type="project" value="InterPro"/>
</dbReference>
<reference evidence="8" key="1">
    <citation type="submission" date="2022-10" db="EMBL/GenBank/DDBJ databases">
        <authorList>
            <person name="Kim H.S."/>
            <person name="Kim J.-S."/>
            <person name="Suh M.K."/>
            <person name="Eom M.K."/>
            <person name="Lee J.-S."/>
        </authorList>
    </citation>
    <scope>NUCLEOTIDE SEQUENCE</scope>
    <source>
        <strain evidence="8">LIP-5</strain>
    </source>
</reference>
<dbReference type="InterPro" id="IPR006710">
    <property type="entry name" value="Glyco_hydro_43"/>
</dbReference>
<dbReference type="SUPFAM" id="SSF75005">
    <property type="entry name" value="Arabinanase/levansucrase/invertase"/>
    <property type="match status" value="1"/>
</dbReference>
<keyword evidence="2" id="KW-0732">Signal</keyword>
<evidence type="ECO:0000256" key="3">
    <source>
        <dbReference type="ARBA" id="ARBA00022801"/>
    </source>
</evidence>
<organism evidence="8 9">
    <name type="scientific">Haoranjiania flava</name>
    <dbReference type="NCBI Taxonomy" id="1856322"/>
    <lineage>
        <taxon>Bacteria</taxon>
        <taxon>Pseudomonadati</taxon>
        <taxon>Bacteroidota</taxon>
        <taxon>Chitinophagia</taxon>
        <taxon>Chitinophagales</taxon>
        <taxon>Chitinophagaceae</taxon>
        <taxon>Haoranjiania</taxon>
    </lineage>
</organism>
<dbReference type="PANTHER" id="PTHR43817">
    <property type="entry name" value="GLYCOSYL HYDROLASE"/>
    <property type="match status" value="1"/>
</dbReference>
<evidence type="ECO:0000256" key="1">
    <source>
        <dbReference type="ARBA" id="ARBA00009865"/>
    </source>
</evidence>
<dbReference type="GO" id="GO:0005975">
    <property type="term" value="P:carbohydrate metabolic process"/>
    <property type="evidence" value="ECO:0007669"/>
    <property type="project" value="InterPro"/>
</dbReference>
<sequence>MKKSWFNITNFFLIILSITFSGNCRKNAVINVDDAKKGPYVTRADGAHLYSGRYRAQILWPNKDPNVKTAKVYWNNYQDSLTYPVTASMDSVKIIINNLEEGDHKFDIFTYDANQVSSGKTVVSGYVFGDYYSKLRNKPLSDTLYYSKKNTVELTWSKEKITDAIFAEVIYNDTEGKEQRLLINNNDSLTVVPNISKISGGSVKYRTAYWLKNVIDTLYAPYTTLPPASTTFTNPIFRGADPWIAQKDSMYYMTYTGGLSILIRASKKVFGLGNAEPIRVWTPPSGTAYSSNIWAPELHEINGKWYIYFAADDGNNANHRMYVIENASGDPLSNNWVFKGQLTDPTNEWAIDGSIFTYKNQMYTVWSGGIAGAAPQYIYIAKMSNPWTISGNRVAISSPTLSWEKNGSAINEGPQPLFNPYGKLFIVYSASGFWTDNYCLGLLTLKDNGDPMKASDWTKTPTPVFAMNAASKAYGPGHNGFFKSPDGTEDWIIYHARTDPGGGDTNYRNIRMQKFTWSSTGAPVFGTPVAVGVPVAKPSGAY</sequence>
<evidence type="ECO:0000256" key="4">
    <source>
        <dbReference type="ARBA" id="ARBA00023295"/>
    </source>
</evidence>
<dbReference type="Gene3D" id="2.115.10.20">
    <property type="entry name" value="Glycosyl hydrolase domain, family 43"/>
    <property type="match status" value="1"/>
</dbReference>
<evidence type="ECO:0000256" key="2">
    <source>
        <dbReference type="ARBA" id="ARBA00022729"/>
    </source>
</evidence>
<gene>
    <name evidence="8" type="ORF">OD355_03925</name>
</gene>
<dbReference type="AlphaFoldDB" id="A0AAE3IPY4"/>
<protein>
    <submittedName>
        <fullName evidence="8">Family 43 glycosylhydrolase</fullName>
    </submittedName>
</protein>
<dbReference type="Pfam" id="PF16389">
    <property type="entry name" value="DUF4998"/>
    <property type="match status" value="1"/>
</dbReference>
<dbReference type="EMBL" id="JAOTPL010000004">
    <property type="protein sequence ID" value="MCU7693662.1"/>
    <property type="molecule type" value="Genomic_DNA"/>
</dbReference>
<dbReference type="Proteomes" id="UP001209317">
    <property type="component" value="Unassembled WGS sequence"/>
</dbReference>
<keyword evidence="3 7" id="KW-0378">Hydrolase</keyword>
<comment type="caution">
    <text evidence="8">The sequence shown here is derived from an EMBL/GenBank/DDBJ whole genome shotgun (WGS) entry which is preliminary data.</text>
</comment>
<feature type="site" description="Important for catalytic activity, responsible for pKa modulation of the active site Glu and correct orientation of both the proton donor and substrate" evidence="6">
    <location>
        <position position="352"/>
    </location>
</feature>
<feature type="active site" description="Proton donor" evidence="5">
    <location>
        <position position="412"/>
    </location>
</feature>
<evidence type="ECO:0000256" key="5">
    <source>
        <dbReference type="PIRSR" id="PIRSR606710-1"/>
    </source>
</evidence>
<accession>A0AAE3IPY4</accession>
<evidence type="ECO:0000313" key="8">
    <source>
        <dbReference type="EMBL" id="MCU7693662.1"/>
    </source>
</evidence>
<name>A0AAE3IPY4_9BACT</name>
<keyword evidence="9" id="KW-1185">Reference proteome</keyword>
<dbReference type="PANTHER" id="PTHR43817:SF1">
    <property type="entry name" value="HYDROLASE, FAMILY 43, PUTATIVE (AFU_ORTHOLOGUE AFUA_3G01660)-RELATED"/>
    <property type="match status" value="1"/>
</dbReference>